<dbReference type="GO" id="GO:0015086">
    <property type="term" value="F:cadmium ion transmembrane transporter activity"/>
    <property type="evidence" value="ECO:0007669"/>
    <property type="project" value="TreeGrafter"/>
</dbReference>
<evidence type="ECO:0000256" key="2">
    <source>
        <dbReference type="ARBA" id="ARBA00008114"/>
    </source>
</evidence>
<keyword evidence="10" id="KW-1185">Reference proteome</keyword>
<evidence type="ECO:0000256" key="1">
    <source>
        <dbReference type="ARBA" id="ARBA00004141"/>
    </source>
</evidence>
<dbReference type="PANTHER" id="PTHR43840">
    <property type="entry name" value="MITOCHONDRIAL METAL TRANSPORTER 1-RELATED"/>
    <property type="match status" value="1"/>
</dbReference>
<keyword evidence="5 7" id="KW-1133">Transmembrane helix</keyword>
<protein>
    <submittedName>
        <fullName evidence="9">Cation diffusion facilitator family transporter</fullName>
    </submittedName>
</protein>
<feature type="transmembrane region" description="Helical" evidence="7">
    <location>
        <begin position="156"/>
        <end position="176"/>
    </location>
</feature>
<evidence type="ECO:0000313" key="9">
    <source>
        <dbReference type="EMBL" id="MST71251.1"/>
    </source>
</evidence>
<evidence type="ECO:0000313" key="10">
    <source>
        <dbReference type="Proteomes" id="UP000469424"/>
    </source>
</evidence>
<name>A0A6N7XP09_9FIRM</name>
<dbReference type="InterPro" id="IPR058533">
    <property type="entry name" value="Cation_efflux_TM"/>
</dbReference>
<dbReference type="GO" id="GO:0015093">
    <property type="term" value="F:ferrous iron transmembrane transporter activity"/>
    <property type="evidence" value="ECO:0007669"/>
    <property type="project" value="TreeGrafter"/>
</dbReference>
<evidence type="ECO:0000256" key="5">
    <source>
        <dbReference type="ARBA" id="ARBA00022989"/>
    </source>
</evidence>
<dbReference type="InterPro" id="IPR050291">
    <property type="entry name" value="CDF_Transporter"/>
</dbReference>
<keyword evidence="3" id="KW-0813">Transport</keyword>
<proteinExistence type="inferred from homology"/>
<dbReference type="GO" id="GO:0006882">
    <property type="term" value="P:intracellular zinc ion homeostasis"/>
    <property type="evidence" value="ECO:0007669"/>
    <property type="project" value="TreeGrafter"/>
</dbReference>
<feature type="domain" description="Cation efflux protein transmembrane" evidence="8">
    <location>
        <begin position="15"/>
        <end position="214"/>
    </location>
</feature>
<dbReference type="RefSeq" id="WP_154554810.1">
    <property type="nucleotide sequence ID" value="NZ_VUNA01000017.1"/>
</dbReference>
<sequence>MKRVLLDQEKKTIRLSSWLGVTVAVFELAMFIVSGSQAILIDGVYDAMDVVILVIYQMLLPLIYKPVSERIPFGFAQVETLFILIKGSVLIVVTSMIIYNDIVIILNGGTSIDTKQVLIFEAFLTLFCIFGYFVVRRLGRKLKTPMIKVELITWKIDVFLSLGAFLAFFMEIPFLHFHVLEWLVPYIDPLVSCAIAMLMLPEPTRAFIKAIRGLVLMAPSEEKLERIRTLCHETLSDYPYEIDFIDAVRTGRKMWISLYFTTEGNMIKVPQLKQATMDLKKALSTIYLNLDVEMIPEIHPDNPAE</sequence>
<feature type="transmembrane region" description="Helical" evidence="7">
    <location>
        <begin position="117"/>
        <end position="135"/>
    </location>
</feature>
<comment type="similarity">
    <text evidence="2">Belongs to the cation diffusion facilitator (CDF) transporter (TC 2.A.4) family.</text>
</comment>
<evidence type="ECO:0000256" key="6">
    <source>
        <dbReference type="ARBA" id="ARBA00023136"/>
    </source>
</evidence>
<keyword evidence="6 7" id="KW-0472">Membrane</keyword>
<evidence type="ECO:0000256" key="7">
    <source>
        <dbReference type="SAM" id="Phobius"/>
    </source>
</evidence>
<dbReference type="InterPro" id="IPR002524">
    <property type="entry name" value="Cation_efflux"/>
</dbReference>
<dbReference type="GO" id="GO:0005886">
    <property type="term" value="C:plasma membrane"/>
    <property type="evidence" value="ECO:0007669"/>
    <property type="project" value="TreeGrafter"/>
</dbReference>
<dbReference type="Proteomes" id="UP000469424">
    <property type="component" value="Unassembled WGS sequence"/>
</dbReference>
<dbReference type="Gene3D" id="1.20.1510.10">
    <property type="entry name" value="Cation efflux protein transmembrane domain"/>
    <property type="match status" value="1"/>
</dbReference>
<gene>
    <name evidence="9" type="ORF">FYJ65_08030</name>
</gene>
<organism evidence="9 10">
    <name type="scientific">Mogibacterium kristiansenii</name>
    <dbReference type="NCBI Taxonomy" id="2606708"/>
    <lineage>
        <taxon>Bacteria</taxon>
        <taxon>Bacillati</taxon>
        <taxon>Bacillota</taxon>
        <taxon>Clostridia</taxon>
        <taxon>Peptostreptococcales</taxon>
        <taxon>Anaerovoracaceae</taxon>
        <taxon>Mogibacterium</taxon>
    </lineage>
</organism>
<dbReference type="PANTHER" id="PTHR43840:SF15">
    <property type="entry name" value="MITOCHONDRIAL METAL TRANSPORTER 1-RELATED"/>
    <property type="match status" value="1"/>
</dbReference>
<comment type="caution">
    <text evidence="9">The sequence shown here is derived from an EMBL/GenBank/DDBJ whole genome shotgun (WGS) entry which is preliminary data.</text>
</comment>
<keyword evidence="4 7" id="KW-0812">Transmembrane</keyword>
<evidence type="ECO:0000256" key="4">
    <source>
        <dbReference type="ARBA" id="ARBA00022692"/>
    </source>
</evidence>
<evidence type="ECO:0000256" key="3">
    <source>
        <dbReference type="ARBA" id="ARBA00022448"/>
    </source>
</evidence>
<comment type="subcellular location">
    <subcellularLocation>
        <location evidence="1">Membrane</location>
        <topology evidence="1">Multi-pass membrane protein</topology>
    </subcellularLocation>
</comment>
<dbReference type="NCBIfam" id="TIGR01297">
    <property type="entry name" value="CDF"/>
    <property type="match status" value="1"/>
</dbReference>
<dbReference type="EMBL" id="VUNA01000017">
    <property type="protein sequence ID" value="MST71251.1"/>
    <property type="molecule type" value="Genomic_DNA"/>
</dbReference>
<dbReference type="SUPFAM" id="SSF161111">
    <property type="entry name" value="Cation efflux protein transmembrane domain-like"/>
    <property type="match status" value="1"/>
</dbReference>
<accession>A0A6N7XP09</accession>
<feature type="transmembrane region" description="Helical" evidence="7">
    <location>
        <begin position="81"/>
        <end position="105"/>
    </location>
</feature>
<dbReference type="InterPro" id="IPR027469">
    <property type="entry name" value="Cation_efflux_TMD_sf"/>
</dbReference>
<reference evidence="9 10" key="1">
    <citation type="submission" date="2019-08" db="EMBL/GenBank/DDBJ databases">
        <title>In-depth cultivation of the pig gut microbiome towards novel bacterial diversity and tailored functional studies.</title>
        <authorList>
            <person name="Wylensek D."/>
            <person name="Hitch T.C.A."/>
            <person name="Clavel T."/>
        </authorList>
    </citation>
    <scope>NUCLEOTIDE SEQUENCE [LARGE SCALE GENOMIC DNA]</scope>
    <source>
        <strain evidence="9 10">WCA-MUC-591-APC-4B</strain>
    </source>
</reference>
<evidence type="ECO:0000259" key="8">
    <source>
        <dbReference type="Pfam" id="PF01545"/>
    </source>
</evidence>
<dbReference type="Pfam" id="PF01545">
    <property type="entry name" value="Cation_efflux"/>
    <property type="match status" value="1"/>
</dbReference>
<dbReference type="GO" id="GO:0015341">
    <property type="term" value="F:zinc efflux antiporter activity"/>
    <property type="evidence" value="ECO:0007669"/>
    <property type="project" value="TreeGrafter"/>
</dbReference>
<feature type="transmembrane region" description="Helical" evidence="7">
    <location>
        <begin position="12"/>
        <end position="33"/>
    </location>
</feature>
<dbReference type="AlphaFoldDB" id="A0A6N7XP09"/>